<sequence>MHLIRSLAFVLCGLLLSTATTAARAIGFGPPPSQVTLGSPLNFALPLRIDPAETFDAACVHAEASFGDRRVAPHHLRWMIEAGAEPQQRLLRVVSLVAVDEPVVTVQVSSTCGTRITRRFTAFADPPLLGAQVPSSDVAQGAVNVAVMAVMPAVKAASAAARPTRAPMLSKAPAERRAKQRPKPVAPAAMAAAPRLSLEAADPELIAKAVAAALAEQQASAVHASVQSAATAAAAASATAARVRSLEEQVERLSADSRQQRDQLQQLRARAASGDTADRWMPPLIVAVGALLLLASWLALRLRQVRQEAQDKWYADAAAVLADVQPDPVAEPAPLHRSAAPPPDLSLPIENAPASTLGVNDREHPSVAPTLQAPVTAEPAWNQTSPPPRPVSAEELIDLEQQAEFFSVLGQEEAAIDLLVAHLRDTGGTSPLPYLKLLEIQRRLGDRAAHERTRSRFNQRFNAYAPDWDTDPQQSRLLEDYPRVIARLQRAWPQPIDAMAELETLLFRKDDGELFDLPAYRELLIVYAIARELADDAAPSRIEVDLLLPLDAASARMSNSGTLFDTTAPLPHLSLIGETTMVLTPGSVIERPAPFQSVDVDLSAPADAPAPVARGRRLRR</sequence>
<feature type="transmembrane region" description="Helical" evidence="3">
    <location>
        <begin position="280"/>
        <end position="300"/>
    </location>
</feature>
<protein>
    <recommendedName>
        <fullName evidence="7">Tfp pilus assembly protein FimV</fullName>
    </recommendedName>
</protein>
<evidence type="ECO:0000256" key="2">
    <source>
        <dbReference type="SAM" id="MobiDB-lite"/>
    </source>
</evidence>
<proteinExistence type="predicted"/>
<evidence type="ECO:0000256" key="3">
    <source>
        <dbReference type="SAM" id="Phobius"/>
    </source>
</evidence>
<gene>
    <name evidence="5" type="ORF">HLB44_22915</name>
</gene>
<dbReference type="EMBL" id="JABRWJ010000007">
    <property type="protein sequence ID" value="NRF69862.1"/>
    <property type="molecule type" value="Genomic_DNA"/>
</dbReference>
<comment type="caution">
    <text evidence="5">The sequence shown here is derived from an EMBL/GenBank/DDBJ whole genome shotgun (WGS) entry which is preliminary data.</text>
</comment>
<keyword evidence="4" id="KW-0732">Signal</keyword>
<organism evidence="5 6">
    <name type="scientific">Pseudaquabacterium terrae</name>
    <dbReference type="NCBI Taxonomy" id="2732868"/>
    <lineage>
        <taxon>Bacteria</taxon>
        <taxon>Pseudomonadati</taxon>
        <taxon>Pseudomonadota</taxon>
        <taxon>Betaproteobacteria</taxon>
        <taxon>Burkholderiales</taxon>
        <taxon>Sphaerotilaceae</taxon>
        <taxon>Pseudaquabacterium</taxon>
    </lineage>
</organism>
<feature type="chain" id="PRO_5046207412" description="Tfp pilus assembly protein FimV" evidence="4">
    <location>
        <begin position="23"/>
        <end position="620"/>
    </location>
</feature>
<feature type="signal peptide" evidence="4">
    <location>
        <begin position="1"/>
        <end position="22"/>
    </location>
</feature>
<feature type="region of interest" description="Disordered" evidence="2">
    <location>
        <begin position="331"/>
        <end position="366"/>
    </location>
</feature>
<evidence type="ECO:0000256" key="4">
    <source>
        <dbReference type="SAM" id="SignalP"/>
    </source>
</evidence>
<dbReference type="RefSeq" id="WP_173127625.1">
    <property type="nucleotide sequence ID" value="NZ_JABRWJ010000007.1"/>
</dbReference>
<feature type="coiled-coil region" evidence="1">
    <location>
        <begin position="236"/>
        <end position="270"/>
    </location>
</feature>
<evidence type="ECO:0000313" key="5">
    <source>
        <dbReference type="EMBL" id="NRF69862.1"/>
    </source>
</evidence>
<evidence type="ECO:0008006" key="7">
    <source>
        <dbReference type="Google" id="ProtNLM"/>
    </source>
</evidence>
<keyword evidence="3" id="KW-1133">Transmembrane helix</keyword>
<keyword evidence="1" id="KW-0175">Coiled coil</keyword>
<evidence type="ECO:0000313" key="6">
    <source>
        <dbReference type="Proteomes" id="UP000737171"/>
    </source>
</evidence>
<keyword evidence="3" id="KW-0472">Membrane</keyword>
<feature type="region of interest" description="Disordered" evidence="2">
    <location>
        <begin position="165"/>
        <end position="188"/>
    </location>
</feature>
<accession>A0ABX2EMR8</accession>
<keyword evidence="6" id="KW-1185">Reference proteome</keyword>
<name>A0ABX2EMR8_9BURK</name>
<dbReference type="Proteomes" id="UP000737171">
    <property type="component" value="Unassembled WGS sequence"/>
</dbReference>
<reference evidence="5 6" key="1">
    <citation type="submission" date="2020-05" db="EMBL/GenBank/DDBJ databases">
        <title>Aquincola sp. isolate from soil.</title>
        <authorList>
            <person name="Han J."/>
            <person name="Kim D.-U."/>
        </authorList>
    </citation>
    <scope>NUCLEOTIDE SEQUENCE [LARGE SCALE GENOMIC DNA]</scope>
    <source>
        <strain evidence="5 6">S2</strain>
    </source>
</reference>
<keyword evidence="3" id="KW-0812">Transmembrane</keyword>
<evidence type="ECO:0000256" key="1">
    <source>
        <dbReference type="SAM" id="Coils"/>
    </source>
</evidence>